<dbReference type="PANTHER" id="PTHR21198:SF3">
    <property type="entry name" value="GLUTAMATE RACEMASE"/>
    <property type="match status" value="1"/>
</dbReference>
<evidence type="ECO:0000313" key="8">
    <source>
        <dbReference type="EMBL" id="EKE27192.1"/>
    </source>
</evidence>
<name>K2FZ59_9BACT</name>
<dbReference type="Gene3D" id="3.40.50.1860">
    <property type="match status" value="2"/>
</dbReference>
<dbReference type="InterPro" id="IPR001920">
    <property type="entry name" value="Asp/Glu_race"/>
</dbReference>
<comment type="catalytic activity">
    <reaction evidence="1">
        <text>L-glutamate = D-glutamate</text>
        <dbReference type="Rhea" id="RHEA:12813"/>
        <dbReference type="ChEBI" id="CHEBI:29985"/>
        <dbReference type="ChEBI" id="CHEBI:29986"/>
        <dbReference type="EC" id="5.1.1.3"/>
    </reaction>
</comment>
<dbReference type="NCBIfam" id="TIGR00067">
    <property type="entry name" value="glut_race"/>
    <property type="match status" value="1"/>
</dbReference>
<protein>
    <recommendedName>
        <fullName evidence="2 7">Glutamate racemase</fullName>
        <ecNumber evidence="2 7">5.1.1.3</ecNumber>
    </recommendedName>
</protein>
<reference evidence="8" key="1">
    <citation type="journal article" date="2012" name="Science">
        <title>Fermentation, hydrogen, and sulfur metabolism in multiple uncultivated bacterial phyla.</title>
        <authorList>
            <person name="Wrighton K.C."/>
            <person name="Thomas B.C."/>
            <person name="Sharon I."/>
            <person name="Miller C.S."/>
            <person name="Castelle C.J."/>
            <person name="VerBerkmoes N.C."/>
            <person name="Wilkins M.J."/>
            <person name="Hettich R.L."/>
            <person name="Lipton M.S."/>
            <person name="Williams K.H."/>
            <person name="Long P.E."/>
            <person name="Banfield J.F."/>
        </authorList>
    </citation>
    <scope>NUCLEOTIDE SEQUENCE [LARGE SCALE GENOMIC DNA]</scope>
</reference>
<keyword evidence="5" id="KW-0413">Isomerase</keyword>
<comment type="caution">
    <text evidence="8">The sequence shown here is derived from an EMBL/GenBank/DDBJ whole genome shotgun (WGS) entry which is preliminary data.</text>
</comment>
<dbReference type="GO" id="GO:0071555">
    <property type="term" value="P:cell wall organization"/>
    <property type="evidence" value="ECO:0007669"/>
    <property type="project" value="UniProtKB-KW"/>
</dbReference>
<evidence type="ECO:0000256" key="1">
    <source>
        <dbReference type="ARBA" id="ARBA00001602"/>
    </source>
</evidence>
<evidence type="ECO:0000256" key="4">
    <source>
        <dbReference type="ARBA" id="ARBA00022984"/>
    </source>
</evidence>
<dbReference type="EC" id="5.1.1.3" evidence="2 7"/>
<keyword evidence="3" id="KW-0133">Cell shape</keyword>
<dbReference type="GO" id="GO:0008360">
    <property type="term" value="P:regulation of cell shape"/>
    <property type="evidence" value="ECO:0007669"/>
    <property type="project" value="UniProtKB-KW"/>
</dbReference>
<evidence type="ECO:0000256" key="6">
    <source>
        <dbReference type="ARBA" id="ARBA00023316"/>
    </source>
</evidence>
<gene>
    <name evidence="8" type="ORF">ACD_4C00007G0001</name>
</gene>
<evidence type="ECO:0000256" key="5">
    <source>
        <dbReference type="ARBA" id="ARBA00023235"/>
    </source>
</evidence>
<accession>K2FZ59</accession>
<dbReference type="AlphaFoldDB" id="K2FZ59"/>
<dbReference type="PANTHER" id="PTHR21198">
    <property type="entry name" value="GLUTAMATE RACEMASE"/>
    <property type="match status" value="1"/>
</dbReference>
<evidence type="ECO:0000256" key="3">
    <source>
        <dbReference type="ARBA" id="ARBA00022960"/>
    </source>
</evidence>
<dbReference type="InterPro" id="IPR015942">
    <property type="entry name" value="Asp/Glu/hydantoin_racemase"/>
</dbReference>
<dbReference type="InterPro" id="IPR004391">
    <property type="entry name" value="Glu_race"/>
</dbReference>
<dbReference type="GO" id="GO:0008881">
    <property type="term" value="F:glutamate racemase activity"/>
    <property type="evidence" value="ECO:0007669"/>
    <property type="project" value="UniProtKB-UniRule"/>
</dbReference>
<dbReference type="SUPFAM" id="SSF53681">
    <property type="entry name" value="Aspartate/glutamate racemase"/>
    <property type="match status" value="2"/>
</dbReference>
<proteinExistence type="predicted"/>
<organism evidence="8">
    <name type="scientific">uncultured bacterium</name>
    <name type="common">gcode 4</name>
    <dbReference type="NCBI Taxonomy" id="1234023"/>
    <lineage>
        <taxon>Bacteria</taxon>
        <taxon>environmental samples</taxon>
    </lineage>
</organism>
<keyword evidence="4" id="KW-0573">Peptidoglycan synthesis</keyword>
<evidence type="ECO:0000256" key="7">
    <source>
        <dbReference type="NCBIfam" id="TIGR00067"/>
    </source>
</evidence>
<sequence length="256" mass="31078">MIWIFDSWFGWLSVLKELRKILPQYDYIYFWDSLNAPYWEKNPEEIKKLTVDWIKFLFDNWAKLVILACNTAMVHSIKDLQQNIFFDKKILWVTIPGAEKVVELWYKKIWVLATSSTVKYWAYKNRVHILNSSIIIQEIEAPKIVPLIEKWEHETLNFNKILKSYISLFDKDIEGLVLWCTHYTLISDKIRNILPEKTTIIDPSFESSIKFQKYLENHKDIEERLLKNWRLEIYTSWNYNDFKSLWKHFFDFDCLS</sequence>
<keyword evidence="6" id="KW-0961">Cell wall biogenesis/degradation</keyword>
<dbReference type="GO" id="GO:0009252">
    <property type="term" value="P:peptidoglycan biosynthetic process"/>
    <property type="evidence" value="ECO:0007669"/>
    <property type="project" value="UniProtKB-UniRule"/>
</dbReference>
<dbReference type="EMBL" id="AMFJ01000523">
    <property type="protein sequence ID" value="EKE27192.1"/>
    <property type="molecule type" value="Genomic_DNA"/>
</dbReference>
<dbReference type="Pfam" id="PF01177">
    <property type="entry name" value="Asp_Glu_race"/>
    <property type="match status" value="1"/>
</dbReference>
<evidence type="ECO:0000256" key="2">
    <source>
        <dbReference type="ARBA" id="ARBA00013090"/>
    </source>
</evidence>